<feature type="compositionally biased region" description="Basic and acidic residues" evidence="13">
    <location>
        <begin position="191"/>
        <end position="204"/>
    </location>
</feature>
<dbReference type="STRING" id="2769.R7QSN9"/>
<evidence type="ECO:0000256" key="12">
    <source>
        <dbReference type="RuleBase" id="RU367134"/>
    </source>
</evidence>
<evidence type="ECO:0000256" key="2">
    <source>
        <dbReference type="ARBA" id="ARBA00022679"/>
    </source>
</evidence>
<dbReference type="RefSeq" id="XP_005710699.1">
    <property type="nucleotide sequence ID" value="XM_005710642.1"/>
</dbReference>
<feature type="compositionally biased region" description="Polar residues" evidence="13">
    <location>
        <begin position="291"/>
        <end position="304"/>
    </location>
</feature>
<feature type="compositionally biased region" description="Polar residues" evidence="13">
    <location>
        <begin position="340"/>
        <end position="350"/>
    </location>
</feature>
<dbReference type="SUPFAM" id="SSF56112">
    <property type="entry name" value="Protein kinase-like (PK-like)"/>
    <property type="match status" value="1"/>
</dbReference>
<dbReference type="KEGG" id="ccp:CHC_T00009288001"/>
<dbReference type="PANTHER" id="PTHR24350">
    <property type="entry name" value="SERINE/THREONINE-PROTEIN KINASE IAL-RELATED"/>
    <property type="match status" value="1"/>
</dbReference>
<dbReference type="FunFam" id="1.10.510.10:FF:000235">
    <property type="entry name" value="Serine/threonine-protein kinase ark1"/>
    <property type="match status" value="1"/>
</dbReference>
<dbReference type="CDD" id="cd14007">
    <property type="entry name" value="STKc_Aurora"/>
    <property type="match status" value="1"/>
</dbReference>
<feature type="region of interest" description="Disordered" evidence="13">
    <location>
        <begin position="339"/>
        <end position="428"/>
    </location>
</feature>
<accession>R7QSN9</accession>
<dbReference type="AlphaFoldDB" id="R7QSN9"/>
<dbReference type="EC" id="2.7.11.1" evidence="12"/>
<evidence type="ECO:0000313" key="16">
    <source>
        <dbReference type="EMBL" id="CDF40405.1"/>
    </source>
</evidence>
<keyword evidence="17" id="KW-1185">Reference proteome</keyword>
<dbReference type="InterPro" id="IPR008271">
    <property type="entry name" value="Ser/Thr_kinase_AS"/>
</dbReference>
<feature type="binding site" evidence="9">
    <location>
        <position position="580"/>
    </location>
    <ligand>
        <name>ATP</name>
        <dbReference type="ChEBI" id="CHEBI:30616"/>
    </ligand>
</feature>
<protein>
    <recommendedName>
        <fullName evidence="12">Aurora kinase</fullName>
        <ecNumber evidence="12">2.7.11.1</ecNumber>
    </recommendedName>
</protein>
<feature type="compositionally biased region" description="Polar residues" evidence="13">
    <location>
        <begin position="179"/>
        <end position="190"/>
    </location>
</feature>
<organism evidence="16 17">
    <name type="scientific">Chondrus crispus</name>
    <name type="common">Carrageen Irish moss</name>
    <name type="synonym">Polymorpha crispa</name>
    <dbReference type="NCBI Taxonomy" id="2769"/>
    <lineage>
        <taxon>Eukaryota</taxon>
        <taxon>Rhodophyta</taxon>
        <taxon>Florideophyceae</taxon>
        <taxon>Rhodymeniophycidae</taxon>
        <taxon>Gigartinales</taxon>
        <taxon>Gigartinaceae</taxon>
        <taxon>Chondrus</taxon>
    </lineage>
</organism>
<dbReference type="InterPro" id="IPR000719">
    <property type="entry name" value="Prot_kinase_dom"/>
</dbReference>
<evidence type="ECO:0000256" key="1">
    <source>
        <dbReference type="ARBA" id="ARBA00022527"/>
    </source>
</evidence>
<dbReference type="PROSITE" id="PS00107">
    <property type="entry name" value="PROTEIN_KINASE_ATP"/>
    <property type="match status" value="1"/>
</dbReference>
<dbReference type="PROSITE" id="PS50011">
    <property type="entry name" value="PROTEIN_KINASE_DOM"/>
    <property type="match status" value="1"/>
</dbReference>
<feature type="compositionally biased region" description="Polar residues" evidence="13">
    <location>
        <begin position="141"/>
        <end position="153"/>
    </location>
</feature>
<dbReference type="GO" id="GO:0004674">
    <property type="term" value="F:protein serine/threonine kinase activity"/>
    <property type="evidence" value="ECO:0007669"/>
    <property type="project" value="UniProtKB-KW"/>
</dbReference>
<gene>
    <name evidence="16" type="ORF">CHC_T00009288001</name>
</gene>
<dbReference type="GeneID" id="17318411"/>
<evidence type="ECO:0000256" key="3">
    <source>
        <dbReference type="ARBA" id="ARBA00022741"/>
    </source>
</evidence>
<feature type="compositionally biased region" description="Basic residues" evidence="13">
    <location>
        <begin position="398"/>
        <end position="409"/>
    </location>
</feature>
<dbReference type="Gramene" id="CDF40405">
    <property type="protein sequence ID" value="CDF40405"/>
    <property type="gene ID" value="CHC_T00009288001"/>
</dbReference>
<feature type="compositionally biased region" description="Polar residues" evidence="13">
    <location>
        <begin position="209"/>
        <end position="222"/>
    </location>
</feature>
<dbReference type="PROSITE" id="PS00108">
    <property type="entry name" value="PROTEIN_KINASE_ST"/>
    <property type="match status" value="1"/>
</dbReference>
<dbReference type="InterPro" id="IPR030616">
    <property type="entry name" value="Aur-like"/>
</dbReference>
<feature type="region of interest" description="Disordered" evidence="13">
    <location>
        <begin position="281"/>
        <end position="314"/>
    </location>
</feature>
<reference evidence="17" key="1">
    <citation type="journal article" date="2013" name="Proc. Natl. Acad. Sci. U.S.A.">
        <title>Genome structure and metabolic features in the red seaweed Chondrus crispus shed light on evolution of the Archaeplastida.</title>
        <authorList>
            <person name="Collen J."/>
            <person name="Porcel B."/>
            <person name="Carre W."/>
            <person name="Ball S.G."/>
            <person name="Chaparro C."/>
            <person name="Tonon T."/>
            <person name="Barbeyron T."/>
            <person name="Michel G."/>
            <person name="Noel B."/>
            <person name="Valentin K."/>
            <person name="Elias M."/>
            <person name="Artiguenave F."/>
            <person name="Arun A."/>
            <person name="Aury J.M."/>
            <person name="Barbosa-Neto J.F."/>
            <person name="Bothwell J.H."/>
            <person name="Bouget F.Y."/>
            <person name="Brillet L."/>
            <person name="Cabello-Hurtado F."/>
            <person name="Capella-Gutierrez S."/>
            <person name="Charrier B."/>
            <person name="Cladiere L."/>
            <person name="Cock J.M."/>
            <person name="Coelho S.M."/>
            <person name="Colleoni C."/>
            <person name="Czjzek M."/>
            <person name="Da Silva C."/>
            <person name="Delage L."/>
            <person name="Denoeud F."/>
            <person name="Deschamps P."/>
            <person name="Dittami S.M."/>
            <person name="Gabaldon T."/>
            <person name="Gachon C.M."/>
            <person name="Groisillier A."/>
            <person name="Herve C."/>
            <person name="Jabbari K."/>
            <person name="Katinka M."/>
            <person name="Kloareg B."/>
            <person name="Kowalczyk N."/>
            <person name="Labadie K."/>
            <person name="Leblanc C."/>
            <person name="Lopez P.J."/>
            <person name="McLachlan D.H."/>
            <person name="Meslet-Cladiere L."/>
            <person name="Moustafa A."/>
            <person name="Nehr Z."/>
            <person name="Nyvall Collen P."/>
            <person name="Panaud O."/>
            <person name="Partensky F."/>
            <person name="Poulain J."/>
            <person name="Rensing S.A."/>
            <person name="Rousvoal S."/>
            <person name="Samson G."/>
            <person name="Symeonidi A."/>
            <person name="Weissenbach J."/>
            <person name="Zambounis A."/>
            <person name="Wincker P."/>
            <person name="Boyen C."/>
        </authorList>
    </citation>
    <scope>NUCLEOTIDE SEQUENCE [LARGE SCALE GENOMIC DNA]</scope>
    <source>
        <strain evidence="17">cv. Stackhouse</strain>
    </source>
</reference>
<evidence type="ECO:0000256" key="9">
    <source>
        <dbReference type="PIRSR" id="PIRSR630616-2"/>
    </source>
</evidence>
<evidence type="ECO:0000256" key="7">
    <source>
        <dbReference type="ARBA" id="ARBA00048679"/>
    </source>
</evidence>
<feature type="chain" id="PRO_5004443548" description="Aurora kinase" evidence="14">
    <location>
        <begin position="18"/>
        <end position="701"/>
    </location>
</feature>
<feature type="region of interest" description="Disordered" evidence="13">
    <location>
        <begin position="141"/>
        <end position="235"/>
    </location>
</feature>
<feature type="binding site" evidence="9 11">
    <location>
        <position position="467"/>
    </location>
    <ligand>
        <name>ATP</name>
        <dbReference type="ChEBI" id="CHEBI:30616"/>
    </ligand>
</feature>
<evidence type="ECO:0000256" key="8">
    <source>
        <dbReference type="PIRSR" id="PIRSR630616-1"/>
    </source>
</evidence>
<feature type="compositionally biased region" description="Low complexity" evidence="13">
    <location>
        <begin position="351"/>
        <end position="362"/>
    </location>
</feature>
<dbReference type="Gene3D" id="3.30.200.20">
    <property type="entry name" value="Phosphorylase Kinase, domain 1"/>
    <property type="match status" value="1"/>
</dbReference>
<evidence type="ECO:0000313" key="17">
    <source>
        <dbReference type="Proteomes" id="UP000012073"/>
    </source>
</evidence>
<dbReference type="GO" id="GO:0005524">
    <property type="term" value="F:ATP binding"/>
    <property type="evidence" value="ECO:0007669"/>
    <property type="project" value="UniProtKB-UniRule"/>
</dbReference>
<feature type="cross-link" description="Glycyl lysine isopeptide (Lys-Gly) (interchain with G-Cter in SUMO2)" evidence="10">
    <location>
        <position position="564"/>
    </location>
</feature>
<keyword evidence="2 12" id="KW-0808">Transferase</keyword>
<feature type="binding site" evidence="9">
    <location>
        <position position="448"/>
    </location>
    <ligand>
        <name>ATP</name>
        <dbReference type="ChEBI" id="CHEBI:30616"/>
    </ligand>
</feature>
<dbReference type="SMART" id="SM00220">
    <property type="entry name" value="S_TKc"/>
    <property type="match status" value="1"/>
</dbReference>
<name>R7QSN9_CHOCR</name>
<dbReference type="FunFam" id="3.30.200.20:FF:000042">
    <property type="entry name" value="Aurora kinase A"/>
    <property type="match status" value="1"/>
</dbReference>
<comment type="similarity">
    <text evidence="12">Belongs to the protein kinase superfamily. Ser/Thr protein kinase family. Aurora subfamily.</text>
</comment>
<evidence type="ECO:0000256" key="6">
    <source>
        <dbReference type="ARBA" id="ARBA00047899"/>
    </source>
</evidence>
<feature type="binding site" evidence="9">
    <location>
        <begin position="516"/>
        <end position="518"/>
    </location>
    <ligand>
        <name>ATP</name>
        <dbReference type="ChEBI" id="CHEBI:30616"/>
    </ligand>
</feature>
<dbReference type="Proteomes" id="UP000012073">
    <property type="component" value="Unassembled WGS sequence"/>
</dbReference>
<feature type="domain" description="Protein kinase" evidence="15">
    <location>
        <begin position="438"/>
        <end position="694"/>
    </location>
</feature>
<proteinExistence type="inferred from homology"/>
<dbReference type="EMBL" id="HG002168">
    <property type="protein sequence ID" value="CDF40405.1"/>
    <property type="molecule type" value="Genomic_DNA"/>
</dbReference>
<keyword evidence="1 12" id="KW-0723">Serine/threonine-protein kinase</keyword>
<keyword evidence="5 9" id="KW-0067">ATP-binding</keyword>
<comment type="catalytic activity">
    <reaction evidence="6 12">
        <text>L-threonyl-[protein] + ATP = O-phospho-L-threonyl-[protein] + ADP + H(+)</text>
        <dbReference type="Rhea" id="RHEA:46608"/>
        <dbReference type="Rhea" id="RHEA-COMP:11060"/>
        <dbReference type="Rhea" id="RHEA-COMP:11605"/>
        <dbReference type="ChEBI" id="CHEBI:15378"/>
        <dbReference type="ChEBI" id="CHEBI:30013"/>
        <dbReference type="ChEBI" id="CHEBI:30616"/>
        <dbReference type="ChEBI" id="CHEBI:61977"/>
        <dbReference type="ChEBI" id="CHEBI:456216"/>
        <dbReference type="EC" id="2.7.11.1"/>
    </reaction>
</comment>
<evidence type="ECO:0000256" key="13">
    <source>
        <dbReference type="SAM" id="MobiDB-lite"/>
    </source>
</evidence>
<sequence length="701" mass="78313">MPSCLNFLSSPLTTALACTFVASSATPRYTPIATPTCQKEYSPIRFAQPWYLPHLSLHASRIPLHPIMNFPAEKENSPYRHALRSFNSFQPLQKGHSLPLHVEQNPIARSNFRECHGVNDGNVLSSISALSVTPAPNHITTSPATSAITQQKNLPPAYTPRHLVSTVRPNDASKETKNIKSTHFAASSSRPVHEQRLADRELPRGPRTRPTSFSHPTTSLAHLTTAEGRTASKIPTRPRTFAAMTTDDANGLALSLAKMKDHSSIPQLPKRVSANASMHDGTTAMKRDWASKSSIPTRPSSLQSDKARQDLAPSHIPKPTARVQLTVSTVPAKAAVRNVPATSVSTKLAVSSTSTKPSSATSHRLSSSFQGKIPTAAPKQIPETYRHAGSPAKDSNRQHSRRPPSRVYKKQPLNRVNACVPPSTENTDDRRQWTLNDFKLIKLLGKGRFGKVFKARELKTNYVVALKILNKAHLLKEKAETQLRREIEIQSELRHPNILRLYGFFYDETRIYLILEYAPGGELYKHLKDCGGTFEEPQVARYIQSLASALRHCHAKGVIHRDLKPENLLLDGNNELKIADFGWSVHAVRSNRRTTMCGTLDFLAPEMCEGREYDTTVDLWSLGVLLYEMLYGKPPFEEPSESDTKKRITQVDIVFPNVAEHDVSARARHLIRSLLRRNPKKRLSLNHVLCHPWILKHTRST</sequence>
<dbReference type="Pfam" id="PF00069">
    <property type="entry name" value="Pkinase"/>
    <property type="match status" value="1"/>
</dbReference>
<keyword evidence="3 9" id="KW-0547">Nucleotide-binding</keyword>
<feature type="binding site" evidence="9">
    <location>
        <begin position="566"/>
        <end position="567"/>
    </location>
    <ligand>
        <name>ATP</name>
        <dbReference type="ChEBI" id="CHEBI:30616"/>
    </ligand>
</feature>
<evidence type="ECO:0000256" key="14">
    <source>
        <dbReference type="SAM" id="SignalP"/>
    </source>
</evidence>
<keyword evidence="14" id="KW-0732">Signal</keyword>
<evidence type="ECO:0000256" key="5">
    <source>
        <dbReference type="ARBA" id="ARBA00022840"/>
    </source>
</evidence>
<evidence type="ECO:0000259" key="15">
    <source>
        <dbReference type="PROSITE" id="PS50011"/>
    </source>
</evidence>
<keyword evidence="4 12" id="KW-0418">Kinase</keyword>
<dbReference type="InterPro" id="IPR017441">
    <property type="entry name" value="Protein_kinase_ATP_BS"/>
</dbReference>
<dbReference type="Gene3D" id="1.10.510.10">
    <property type="entry name" value="Transferase(Phosphotransferase) domain 1"/>
    <property type="match status" value="1"/>
</dbReference>
<dbReference type="InterPro" id="IPR011009">
    <property type="entry name" value="Kinase-like_dom_sf"/>
</dbReference>
<feature type="active site" description="Proton acceptor" evidence="8">
    <location>
        <position position="562"/>
    </location>
</feature>
<dbReference type="OrthoDB" id="377346at2759"/>
<feature type="signal peptide" evidence="14">
    <location>
        <begin position="1"/>
        <end position="17"/>
    </location>
</feature>
<evidence type="ECO:0000256" key="4">
    <source>
        <dbReference type="ARBA" id="ARBA00022777"/>
    </source>
</evidence>
<evidence type="ECO:0000256" key="10">
    <source>
        <dbReference type="PIRSR" id="PIRSR630616-3"/>
    </source>
</evidence>
<comment type="catalytic activity">
    <reaction evidence="7 12">
        <text>L-seryl-[protein] + ATP = O-phospho-L-seryl-[protein] + ADP + H(+)</text>
        <dbReference type="Rhea" id="RHEA:17989"/>
        <dbReference type="Rhea" id="RHEA-COMP:9863"/>
        <dbReference type="Rhea" id="RHEA-COMP:11604"/>
        <dbReference type="ChEBI" id="CHEBI:15378"/>
        <dbReference type="ChEBI" id="CHEBI:29999"/>
        <dbReference type="ChEBI" id="CHEBI:30616"/>
        <dbReference type="ChEBI" id="CHEBI:83421"/>
        <dbReference type="ChEBI" id="CHEBI:456216"/>
        <dbReference type="EC" id="2.7.11.1"/>
    </reaction>
</comment>
<dbReference type="OMA" id="CEGREYD"/>
<evidence type="ECO:0000256" key="11">
    <source>
        <dbReference type="PROSITE-ProRule" id="PRU10141"/>
    </source>
</evidence>